<reference evidence="5" key="1">
    <citation type="journal article" date="2015" name="Nature">
        <title>Complex archaea that bridge the gap between prokaryotes and eukaryotes.</title>
        <authorList>
            <person name="Spang A."/>
            <person name="Saw J.H."/>
            <person name="Jorgensen S.L."/>
            <person name="Zaremba-Niedzwiedzka K."/>
            <person name="Martijn J."/>
            <person name="Lind A.E."/>
            <person name="van Eijk R."/>
            <person name="Schleper C."/>
            <person name="Guy L."/>
            <person name="Ettema T.J."/>
        </authorList>
    </citation>
    <scope>NUCLEOTIDE SEQUENCE</scope>
</reference>
<dbReference type="SMART" id="SM00421">
    <property type="entry name" value="HTH_LUXR"/>
    <property type="match status" value="1"/>
</dbReference>
<dbReference type="CDD" id="cd06170">
    <property type="entry name" value="LuxR_C_like"/>
    <property type="match status" value="1"/>
</dbReference>
<sequence length="526" mass="58952">MAMGDFSGARKDLIQQDAQRTLIIFERKYPDFKEKQREIIKEINTNKKIVKNTVLGWITKDGREVIMEHTIIPITDENGNIVYFESIGRDITERKRAEEELQRSKERFKALIESSNEGIVSAGSDGRIAFASAAAERMFGYGPGELDGQAIETLVPERSRDEHVGHRTDYASHPEPRPMGKGLTLAGRRKDGTEFPVEISLSPLEGPDGGQIMALISDITERERMEAELRQSTQRNVALIDAIPDMMFTIDRRGVYVDFVPANGNEPYAPPDQFLGRTVFEVLPASLAQDVMQGVELALDSGRPERLEYELELDDGRHQYEGRIVKSKDDEALAIVRDVTAQKRLEREEELRRVRDELEGRVEKEMLGKNPYGLTFREFTVLHLAANGAADKEIADQLGISTFTVSKHVANILGKMAASSRTEACVRALRAMVYVRLGADGRRGLAEDARWLVAGQLKTGGWGYGSGAAMTRLNPKWADGSNSYFALLALHEAERVGVNVQSRTWRLAKAHWENCQNLNGSWGYRD</sequence>
<dbReference type="Pfam" id="PF00989">
    <property type="entry name" value="PAS"/>
    <property type="match status" value="1"/>
</dbReference>
<dbReference type="CDD" id="cd00130">
    <property type="entry name" value="PAS"/>
    <property type="match status" value="2"/>
</dbReference>
<feature type="non-terminal residue" evidence="5">
    <location>
        <position position="526"/>
    </location>
</feature>
<dbReference type="Gene3D" id="1.10.10.10">
    <property type="entry name" value="Winged helix-like DNA-binding domain superfamily/Winged helix DNA-binding domain"/>
    <property type="match status" value="1"/>
</dbReference>
<feature type="domain" description="PAC" evidence="4">
    <location>
        <begin position="51"/>
        <end position="103"/>
    </location>
</feature>
<evidence type="ECO:0000259" key="3">
    <source>
        <dbReference type="PROSITE" id="PS50112"/>
    </source>
</evidence>
<dbReference type="SUPFAM" id="SSF55785">
    <property type="entry name" value="PYP-like sensor domain (PAS domain)"/>
    <property type="match status" value="3"/>
</dbReference>
<dbReference type="PANTHER" id="PTHR44757:SF2">
    <property type="entry name" value="BIOFILM ARCHITECTURE MAINTENANCE PROTEIN MBAA"/>
    <property type="match status" value="1"/>
</dbReference>
<dbReference type="InterPro" id="IPR035965">
    <property type="entry name" value="PAS-like_dom_sf"/>
</dbReference>
<dbReference type="PANTHER" id="PTHR44757">
    <property type="entry name" value="DIGUANYLATE CYCLASE DGCP"/>
    <property type="match status" value="1"/>
</dbReference>
<dbReference type="PROSITE" id="PS50113">
    <property type="entry name" value="PAC"/>
    <property type="match status" value="2"/>
</dbReference>
<dbReference type="Pfam" id="PF08448">
    <property type="entry name" value="PAS_4"/>
    <property type="match status" value="1"/>
</dbReference>
<feature type="domain" description="PAS" evidence="3">
    <location>
        <begin position="104"/>
        <end position="157"/>
    </location>
</feature>
<dbReference type="Gene3D" id="3.30.450.20">
    <property type="entry name" value="PAS domain"/>
    <property type="match status" value="3"/>
</dbReference>
<evidence type="ECO:0008006" key="6">
    <source>
        <dbReference type="Google" id="ProtNLM"/>
    </source>
</evidence>
<dbReference type="GO" id="GO:0006355">
    <property type="term" value="P:regulation of DNA-templated transcription"/>
    <property type="evidence" value="ECO:0007669"/>
    <property type="project" value="InterPro"/>
</dbReference>
<dbReference type="InterPro" id="IPR036388">
    <property type="entry name" value="WH-like_DNA-bd_sf"/>
</dbReference>
<dbReference type="InterPro" id="IPR016032">
    <property type="entry name" value="Sig_transdc_resp-reg_C-effctor"/>
</dbReference>
<dbReference type="InterPro" id="IPR013656">
    <property type="entry name" value="PAS_4"/>
</dbReference>
<feature type="domain" description="PAC" evidence="4">
    <location>
        <begin position="181"/>
        <end position="231"/>
    </location>
</feature>
<dbReference type="SMART" id="SM00091">
    <property type="entry name" value="PAS"/>
    <property type="match status" value="2"/>
</dbReference>
<dbReference type="NCBIfam" id="TIGR00229">
    <property type="entry name" value="sensory_box"/>
    <property type="match status" value="2"/>
</dbReference>
<dbReference type="PRINTS" id="PR00038">
    <property type="entry name" value="HTHLUXR"/>
</dbReference>
<dbReference type="InterPro" id="IPR008930">
    <property type="entry name" value="Terpenoid_cyclase/PrenylTrfase"/>
</dbReference>
<dbReference type="PROSITE" id="PS50043">
    <property type="entry name" value="HTH_LUXR_2"/>
    <property type="match status" value="1"/>
</dbReference>
<dbReference type="SUPFAM" id="SSF46894">
    <property type="entry name" value="C-terminal effector domain of the bipartite response regulators"/>
    <property type="match status" value="1"/>
</dbReference>
<dbReference type="PROSITE" id="PS50112">
    <property type="entry name" value="PAS"/>
    <property type="match status" value="1"/>
</dbReference>
<dbReference type="InterPro" id="IPR052155">
    <property type="entry name" value="Biofilm_reg_signaling"/>
</dbReference>
<dbReference type="InterPro" id="IPR001610">
    <property type="entry name" value="PAC"/>
</dbReference>
<feature type="domain" description="HTH luxR-type" evidence="2">
    <location>
        <begin position="367"/>
        <end position="432"/>
    </location>
</feature>
<organism evidence="5">
    <name type="scientific">marine sediment metagenome</name>
    <dbReference type="NCBI Taxonomy" id="412755"/>
    <lineage>
        <taxon>unclassified sequences</taxon>
        <taxon>metagenomes</taxon>
        <taxon>ecological metagenomes</taxon>
    </lineage>
</organism>
<evidence type="ECO:0000256" key="1">
    <source>
        <dbReference type="SAM" id="Coils"/>
    </source>
</evidence>
<dbReference type="AlphaFoldDB" id="A0A0F9ESH8"/>
<comment type="caution">
    <text evidence="5">The sequence shown here is derived from an EMBL/GenBank/DDBJ whole genome shotgun (WGS) entry which is preliminary data.</text>
</comment>
<dbReference type="InterPro" id="IPR000700">
    <property type="entry name" value="PAS-assoc_C"/>
</dbReference>
<evidence type="ECO:0000313" key="5">
    <source>
        <dbReference type="EMBL" id="KKL26783.1"/>
    </source>
</evidence>
<dbReference type="Pfam" id="PF13426">
    <property type="entry name" value="PAS_9"/>
    <property type="match status" value="1"/>
</dbReference>
<gene>
    <name evidence="5" type="ORF">LCGC14_2391780</name>
</gene>
<protein>
    <recommendedName>
        <fullName evidence="6">HTH luxR-type domain-containing protein</fullName>
    </recommendedName>
</protein>
<dbReference type="InterPro" id="IPR000014">
    <property type="entry name" value="PAS"/>
</dbReference>
<dbReference type="SMART" id="SM00086">
    <property type="entry name" value="PAC"/>
    <property type="match status" value="3"/>
</dbReference>
<dbReference type="InterPro" id="IPR000792">
    <property type="entry name" value="Tscrpt_reg_LuxR_C"/>
</dbReference>
<dbReference type="InterPro" id="IPR013767">
    <property type="entry name" value="PAS_fold"/>
</dbReference>
<proteinExistence type="predicted"/>
<evidence type="ECO:0000259" key="4">
    <source>
        <dbReference type="PROSITE" id="PS50113"/>
    </source>
</evidence>
<dbReference type="EMBL" id="LAZR01035709">
    <property type="protein sequence ID" value="KKL26783.1"/>
    <property type="molecule type" value="Genomic_DNA"/>
</dbReference>
<evidence type="ECO:0000259" key="2">
    <source>
        <dbReference type="PROSITE" id="PS50043"/>
    </source>
</evidence>
<name>A0A0F9ESH8_9ZZZZ</name>
<dbReference type="Pfam" id="PF00196">
    <property type="entry name" value="GerE"/>
    <property type="match status" value="1"/>
</dbReference>
<accession>A0A0F9ESH8</accession>
<keyword evidence="1" id="KW-0175">Coiled coil</keyword>
<dbReference type="SUPFAM" id="SSF48239">
    <property type="entry name" value="Terpenoid cyclases/Protein prenyltransferases"/>
    <property type="match status" value="1"/>
</dbReference>
<feature type="coiled-coil region" evidence="1">
    <location>
        <begin position="87"/>
        <end position="114"/>
    </location>
</feature>
<dbReference type="GO" id="GO:0003677">
    <property type="term" value="F:DNA binding"/>
    <property type="evidence" value="ECO:0007669"/>
    <property type="project" value="InterPro"/>
</dbReference>